<dbReference type="GO" id="GO:0006310">
    <property type="term" value="P:DNA recombination"/>
    <property type="evidence" value="ECO:0007669"/>
    <property type="project" value="UniProtKB-KW"/>
</dbReference>
<evidence type="ECO:0000259" key="6">
    <source>
        <dbReference type="PROSITE" id="PS50531"/>
    </source>
</evidence>
<reference evidence="7 8" key="1">
    <citation type="submission" date="2019-05" db="EMBL/GenBank/DDBJ databases">
        <title>Streptomyces marianii sp. nov., a novel marine actinomycete from southern coast of India.</title>
        <authorList>
            <person name="Iniyan A.M."/>
            <person name="Wink J."/>
            <person name="Ramprasad E."/>
            <person name="Ramana C.V."/>
            <person name="Bunk B."/>
            <person name="Sproer C."/>
            <person name="Joseph F.-J.R.S."/>
            <person name="Vincent S.G.P."/>
        </authorList>
    </citation>
    <scope>NUCLEOTIDE SEQUENCE [LARGE SCALE GENOMIC DNA]</scope>
    <source>
        <strain evidence="7 8">ICN19</strain>
    </source>
</reference>
<comment type="caution">
    <text evidence="7">The sequence shown here is derived from an EMBL/GenBank/DDBJ whole genome shotgun (WGS) entry which is preliminary data.</text>
</comment>
<dbReference type="RefSeq" id="WP_138052010.1">
    <property type="nucleotide sequence ID" value="NZ_VAWE01000001.1"/>
</dbReference>
<keyword evidence="3" id="KW-0238">DNA-binding</keyword>
<organism evidence="7 8">
    <name type="scientific">Streptomyces marianii</name>
    <dbReference type="NCBI Taxonomy" id="1817406"/>
    <lineage>
        <taxon>Bacteria</taxon>
        <taxon>Bacillati</taxon>
        <taxon>Actinomycetota</taxon>
        <taxon>Actinomycetes</taxon>
        <taxon>Kitasatosporales</taxon>
        <taxon>Streptomycetaceae</taxon>
        <taxon>Streptomyces</taxon>
    </lineage>
</organism>
<accession>A0A5R9DY97</accession>
<feature type="domain" description="HTH IS21-type" evidence="6">
    <location>
        <begin position="8"/>
        <end position="70"/>
    </location>
</feature>
<dbReference type="OrthoDB" id="2065409at2"/>
<evidence type="ECO:0000313" key="8">
    <source>
        <dbReference type="Proteomes" id="UP000305921"/>
    </source>
</evidence>
<comment type="similarity">
    <text evidence="1">Belongs to the transposase IS21/IS408/IS1162 family.</text>
</comment>
<evidence type="ECO:0000256" key="5">
    <source>
        <dbReference type="SAM" id="MobiDB-lite"/>
    </source>
</evidence>
<dbReference type="EMBL" id="VAWE01000001">
    <property type="protein sequence ID" value="TLQ42598.1"/>
    <property type="molecule type" value="Genomic_DNA"/>
</dbReference>
<keyword evidence="2" id="KW-0815">Transposition</keyword>
<dbReference type="InterPro" id="IPR054353">
    <property type="entry name" value="IstA-like_C"/>
</dbReference>
<proteinExistence type="inferred from homology"/>
<sequence length="543" mass="60787">MDLSREELFLRIRRDSWQEGLSMRALARKYGVHRRLVREALASPVPRPRKKPVRPSPRLEPFKKTIDEWLLGDLEAPPKQRHTVQRILNRLRQECGAEIAYTTVWDYVSRRRREIAEAAGAAPRAGFVIRHNQPGMDAEVDFGEAWVDLAGERTKCFVFALRLAYSGKAVHRITTSCGQEAFLDGHVHAFRTLGGVPGGQIRYDNLSPAVSRVIHKSRSREEHPRWTEFRQHFGLTPFYCEPGLRGAHEKGGVEGQVGYFRRNYLTPVPRVASLDELNASFAEFERAEEGRRIGMRIRTIGQDFARESVLLMPLPQDSFETGVVFTPRVDRYGMIAVRVCRYSVPARFIGRTVRVVLRSSDLIVFHGRTEIARHPRLTAKGAERVVLDHFLEVLLAKPGAVAGSEALDQARRKGTFTAAHEAFWAAAKKAEGDTEGTKQLVHVLLLHRHLEHRDVIAGIRSALAAGAHAADIVALEARKAAQTDGRSPTVTVTGPAPALPGPEPSEVVSLNARRAGRLPTDQRPLPSLDRWDQLLNLSRKDAP</sequence>
<evidence type="ECO:0000256" key="3">
    <source>
        <dbReference type="ARBA" id="ARBA00023125"/>
    </source>
</evidence>
<dbReference type="GO" id="GO:0032196">
    <property type="term" value="P:transposition"/>
    <property type="evidence" value="ECO:0007669"/>
    <property type="project" value="UniProtKB-KW"/>
</dbReference>
<dbReference type="PROSITE" id="PS50531">
    <property type="entry name" value="HTH_IS21"/>
    <property type="match status" value="1"/>
</dbReference>
<dbReference type="NCBIfam" id="NF033546">
    <property type="entry name" value="transpos_IS21"/>
    <property type="match status" value="1"/>
</dbReference>
<name>A0A5R9DY97_9ACTN</name>
<dbReference type="AlphaFoldDB" id="A0A5R9DY97"/>
<protein>
    <submittedName>
        <fullName evidence="7">IS21 family transposase</fullName>
    </submittedName>
</protein>
<feature type="region of interest" description="Disordered" evidence="5">
    <location>
        <begin position="479"/>
        <end position="529"/>
    </location>
</feature>
<evidence type="ECO:0000256" key="4">
    <source>
        <dbReference type="ARBA" id="ARBA00023172"/>
    </source>
</evidence>
<gene>
    <name evidence="7" type="ORF">FEF34_04850</name>
</gene>
<dbReference type="PANTHER" id="PTHR35004">
    <property type="entry name" value="TRANSPOSASE RV3428C-RELATED"/>
    <property type="match status" value="1"/>
</dbReference>
<evidence type="ECO:0000313" key="7">
    <source>
        <dbReference type="EMBL" id="TLQ42598.1"/>
    </source>
</evidence>
<dbReference type="PANTHER" id="PTHR35004:SF7">
    <property type="entry name" value="INTEGRASE PROTEIN"/>
    <property type="match status" value="1"/>
</dbReference>
<keyword evidence="4" id="KW-0233">DNA recombination</keyword>
<dbReference type="GO" id="GO:0003677">
    <property type="term" value="F:DNA binding"/>
    <property type="evidence" value="ECO:0007669"/>
    <property type="project" value="UniProtKB-KW"/>
</dbReference>
<evidence type="ECO:0000256" key="1">
    <source>
        <dbReference type="ARBA" id="ARBA00009277"/>
    </source>
</evidence>
<dbReference type="Proteomes" id="UP000305921">
    <property type="component" value="Unassembled WGS sequence"/>
</dbReference>
<dbReference type="Pfam" id="PF22483">
    <property type="entry name" value="Mu-transpos_C_2"/>
    <property type="match status" value="1"/>
</dbReference>
<evidence type="ECO:0000256" key="2">
    <source>
        <dbReference type="ARBA" id="ARBA00022578"/>
    </source>
</evidence>
<keyword evidence="8" id="KW-1185">Reference proteome</keyword>
<dbReference type="InterPro" id="IPR017894">
    <property type="entry name" value="HTH_IS21_transposase_type"/>
</dbReference>